<keyword evidence="3" id="KW-1185">Reference proteome</keyword>
<evidence type="ECO:0000313" key="3">
    <source>
        <dbReference type="Proteomes" id="UP000641206"/>
    </source>
</evidence>
<feature type="region of interest" description="Disordered" evidence="1">
    <location>
        <begin position="46"/>
        <end position="73"/>
    </location>
</feature>
<dbReference type="EMBL" id="BMLW01000010">
    <property type="protein sequence ID" value="GGP13556.1"/>
    <property type="molecule type" value="Genomic_DNA"/>
</dbReference>
<accession>A0ABQ2NYB3</accession>
<reference evidence="3" key="1">
    <citation type="journal article" date="2019" name="Int. J. Syst. Evol. Microbiol.">
        <title>The Global Catalogue of Microorganisms (GCM) 10K type strain sequencing project: providing services to taxonomists for standard genome sequencing and annotation.</title>
        <authorList>
            <consortium name="The Broad Institute Genomics Platform"/>
            <consortium name="The Broad Institute Genome Sequencing Center for Infectious Disease"/>
            <person name="Wu L."/>
            <person name="Ma J."/>
        </authorList>
    </citation>
    <scope>NUCLEOTIDE SEQUENCE [LARGE SCALE GENOMIC DNA]</scope>
    <source>
        <strain evidence="3">CGMCC 1.7693</strain>
    </source>
</reference>
<sequence length="73" mass="8193">MAKVYRVKTKAVFNGEPVGTTLEMDETLASKYEALKYLEIIEEVKPKRKPAQKKPAQAKGKQVEATTEAKPKE</sequence>
<evidence type="ECO:0000256" key="1">
    <source>
        <dbReference type="SAM" id="MobiDB-lite"/>
    </source>
</evidence>
<comment type="caution">
    <text evidence="2">The sequence shown here is derived from an EMBL/GenBank/DDBJ whole genome shotgun (WGS) entry which is preliminary data.</text>
</comment>
<organism evidence="2 3">
    <name type="scientific">Oceanobacillus neutriphilus</name>
    <dbReference type="NCBI Taxonomy" id="531815"/>
    <lineage>
        <taxon>Bacteria</taxon>
        <taxon>Bacillati</taxon>
        <taxon>Bacillota</taxon>
        <taxon>Bacilli</taxon>
        <taxon>Bacillales</taxon>
        <taxon>Bacillaceae</taxon>
        <taxon>Oceanobacillus</taxon>
    </lineage>
</organism>
<dbReference type="RefSeq" id="WP_077603619.1">
    <property type="nucleotide sequence ID" value="NZ_BMLW01000010.1"/>
</dbReference>
<proteinExistence type="predicted"/>
<dbReference type="Proteomes" id="UP000641206">
    <property type="component" value="Unassembled WGS sequence"/>
</dbReference>
<gene>
    <name evidence="2" type="ORF">GCM10011346_34020</name>
</gene>
<evidence type="ECO:0000313" key="2">
    <source>
        <dbReference type="EMBL" id="GGP13556.1"/>
    </source>
</evidence>
<protein>
    <recommendedName>
        <fullName evidence="4">Phage protein</fullName>
    </recommendedName>
</protein>
<evidence type="ECO:0008006" key="4">
    <source>
        <dbReference type="Google" id="ProtNLM"/>
    </source>
</evidence>
<name>A0ABQ2NYB3_9BACI</name>